<evidence type="ECO:0000256" key="3">
    <source>
        <dbReference type="ARBA" id="ARBA00022692"/>
    </source>
</evidence>
<protein>
    <submittedName>
        <fullName evidence="8">Putative flippase GtrA (Transmembrane translocase of bactoprenol-linked glucose)</fullName>
    </submittedName>
</protein>
<feature type="transmembrane region" description="Helical" evidence="6">
    <location>
        <begin position="84"/>
        <end position="104"/>
    </location>
</feature>
<dbReference type="Pfam" id="PF04138">
    <property type="entry name" value="GtrA_DPMS_TM"/>
    <property type="match status" value="1"/>
</dbReference>
<dbReference type="AlphaFoldDB" id="A0A1T5B6B8"/>
<evidence type="ECO:0000256" key="5">
    <source>
        <dbReference type="ARBA" id="ARBA00023136"/>
    </source>
</evidence>
<evidence type="ECO:0000313" key="8">
    <source>
        <dbReference type="EMBL" id="SKB42589.1"/>
    </source>
</evidence>
<evidence type="ECO:0000256" key="4">
    <source>
        <dbReference type="ARBA" id="ARBA00022989"/>
    </source>
</evidence>
<dbReference type="PANTHER" id="PTHR38459:SF1">
    <property type="entry name" value="PROPHAGE BACTOPRENOL-LINKED GLUCOSE TRANSLOCASE HOMOLOG"/>
    <property type="match status" value="1"/>
</dbReference>
<gene>
    <name evidence="8" type="ORF">SAMN06295937_1005185</name>
</gene>
<evidence type="ECO:0000313" key="9">
    <source>
        <dbReference type="Proteomes" id="UP000190044"/>
    </source>
</evidence>
<dbReference type="InterPro" id="IPR051401">
    <property type="entry name" value="GtrA_CellWall_Glycosyl"/>
</dbReference>
<dbReference type="GO" id="GO:0005886">
    <property type="term" value="C:plasma membrane"/>
    <property type="evidence" value="ECO:0007669"/>
    <property type="project" value="TreeGrafter"/>
</dbReference>
<keyword evidence="4 6" id="KW-1133">Transmembrane helix</keyword>
<dbReference type="InterPro" id="IPR007267">
    <property type="entry name" value="GtrA_DPMS_TM"/>
</dbReference>
<sequence length="143" mass="15261">MAAQFPPLRQWLQWTFLRYLGASMVALAADMGLFLLLLAADWPAAAASATSYAIGIGVHWLISSRFVFVHGARTAGIGRVRQKALFLGSAFAGLAITVLLVSAGEAAGIDARLSKLTAIAVSFLTTYILRKTLVFPVGNRLPQ</sequence>
<dbReference type="OrthoDB" id="7427719at2"/>
<keyword evidence="3 6" id="KW-0812">Transmembrane</keyword>
<feature type="domain" description="GtrA/DPMS transmembrane" evidence="7">
    <location>
        <begin position="18"/>
        <end position="135"/>
    </location>
</feature>
<evidence type="ECO:0000256" key="2">
    <source>
        <dbReference type="ARBA" id="ARBA00009399"/>
    </source>
</evidence>
<proteinExistence type="inferred from homology"/>
<dbReference type="EMBL" id="FUYP01000005">
    <property type="protein sequence ID" value="SKB42589.1"/>
    <property type="molecule type" value="Genomic_DNA"/>
</dbReference>
<name>A0A1T5B6B8_9SPHN</name>
<reference evidence="9" key="1">
    <citation type="submission" date="2017-02" db="EMBL/GenBank/DDBJ databases">
        <authorList>
            <person name="Varghese N."/>
            <person name="Submissions S."/>
        </authorList>
    </citation>
    <scope>NUCLEOTIDE SEQUENCE [LARGE SCALE GENOMIC DNA]</scope>
    <source>
        <strain evidence="9">R11H</strain>
    </source>
</reference>
<feature type="transmembrane region" description="Helical" evidence="6">
    <location>
        <begin position="16"/>
        <end position="40"/>
    </location>
</feature>
<keyword evidence="9" id="KW-1185">Reference proteome</keyword>
<dbReference type="RefSeq" id="WP_079637776.1">
    <property type="nucleotide sequence ID" value="NZ_FUYP01000005.1"/>
</dbReference>
<evidence type="ECO:0000259" key="7">
    <source>
        <dbReference type="Pfam" id="PF04138"/>
    </source>
</evidence>
<evidence type="ECO:0000256" key="1">
    <source>
        <dbReference type="ARBA" id="ARBA00004141"/>
    </source>
</evidence>
<accession>A0A1T5B6B8</accession>
<dbReference type="Proteomes" id="UP000190044">
    <property type="component" value="Unassembled WGS sequence"/>
</dbReference>
<dbReference type="GO" id="GO:0000271">
    <property type="term" value="P:polysaccharide biosynthetic process"/>
    <property type="evidence" value="ECO:0007669"/>
    <property type="project" value="InterPro"/>
</dbReference>
<organism evidence="8 9">
    <name type="scientific">Sphingopyxis flava</name>
    <dbReference type="NCBI Taxonomy" id="1507287"/>
    <lineage>
        <taxon>Bacteria</taxon>
        <taxon>Pseudomonadati</taxon>
        <taxon>Pseudomonadota</taxon>
        <taxon>Alphaproteobacteria</taxon>
        <taxon>Sphingomonadales</taxon>
        <taxon>Sphingomonadaceae</taxon>
        <taxon>Sphingopyxis</taxon>
    </lineage>
</organism>
<evidence type="ECO:0000256" key="6">
    <source>
        <dbReference type="SAM" id="Phobius"/>
    </source>
</evidence>
<comment type="similarity">
    <text evidence="2">Belongs to the GtrA family.</text>
</comment>
<feature type="transmembrane region" description="Helical" evidence="6">
    <location>
        <begin position="52"/>
        <end position="72"/>
    </location>
</feature>
<feature type="transmembrane region" description="Helical" evidence="6">
    <location>
        <begin position="116"/>
        <end position="137"/>
    </location>
</feature>
<dbReference type="PANTHER" id="PTHR38459">
    <property type="entry name" value="PROPHAGE BACTOPRENOL-LINKED GLUCOSE TRANSLOCASE HOMOLOG"/>
    <property type="match status" value="1"/>
</dbReference>
<keyword evidence="5 6" id="KW-0472">Membrane</keyword>
<comment type="subcellular location">
    <subcellularLocation>
        <location evidence="1">Membrane</location>
        <topology evidence="1">Multi-pass membrane protein</topology>
    </subcellularLocation>
</comment>